<reference evidence="4" key="2">
    <citation type="submission" date="2012-11" db="EMBL/GenBank/DDBJ databases">
        <authorList>
            <person name="Kuo A."/>
            <person name="Curtis B.A."/>
            <person name="Tanifuji G."/>
            <person name="Burki F."/>
            <person name="Gruber A."/>
            <person name="Irimia M."/>
            <person name="Maruyama S."/>
            <person name="Arias M.C."/>
            <person name="Ball S.G."/>
            <person name="Gile G.H."/>
            <person name="Hirakawa Y."/>
            <person name="Hopkins J.F."/>
            <person name="Rensing S.A."/>
            <person name="Schmutz J."/>
            <person name="Symeonidi A."/>
            <person name="Elias M."/>
            <person name="Eveleigh R.J."/>
            <person name="Herman E.K."/>
            <person name="Klute M.J."/>
            <person name="Nakayama T."/>
            <person name="Obornik M."/>
            <person name="Reyes-Prieto A."/>
            <person name="Armbrust E.V."/>
            <person name="Aves S.J."/>
            <person name="Beiko R.G."/>
            <person name="Coutinho P."/>
            <person name="Dacks J.B."/>
            <person name="Durnford D.G."/>
            <person name="Fast N.M."/>
            <person name="Green B.R."/>
            <person name="Grisdale C."/>
            <person name="Hempe F."/>
            <person name="Henrissat B."/>
            <person name="Hoppner M.P."/>
            <person name="Ishida K.-I."/>
            <person name="Kim E."/>
            <person name="Koreny L."/>
            <person name="Kroth P.G."/>
            <person name="Liu Y."/>
            <person name="Malik S.-B."/>
            <person name="Maier U.G."/>
            <person name="McRose D."/>
            <person name="Mock T."/>
            <person name="Neilson J.A."/>
            <person name="Onodera N.T."/>
            <person name="Poole A.M."/>
            <person name="Pritham E.J."/>
            <person name="Richards T.A."/>
            <person name="Rocap G."/>
            <person name="Roy S.W."/>
            <person name="Sarai C."/>
            <person name="Schaack S."/>
            <person name="Shirato S."/>
            <person name="Slamovits C.H."/>
            <person name="Spencer D.F."/>
            <person name="Suzuki S."/>
            <person name="Worden A.Z."/>
            <person name="Zauner S."/>
            <person name="Barry K."/>
            <person name="Bell C."/>
            <person name="Bharti A.K."/>
            <person name="Crow J.A."/>
            <person name="Grimwood J."/>
            <person name="Kramer R."/>
            <person name="Lindquist E."/>
            <person name="Lucas S."/>
            <person name="Salamov A."/>
            <person name="McFadden G.I."/>
            <person name="Lane C.E."/>
            <person name="Keeling P.J."/>
            <person name="Gray M.W."/>
            <person name="Grigoriev I.V."/>
            <person name="Archibald J.M."/>
        </authorList>
    </citation>
    <scope>NUCLEOTIDE SEQUENCE</scope>
    <source>
        <strain evidence="4">CCMP2712</strain>
    </source>
</reference>
<dbReference type="KEGG" id="gtt:GUITHDRAFT_141982"/>
<evidence type="ECO:0000256" key="1">
    <source>
        <dbReference type="SAM" id="MobiDB-lite"/>
    </source>
</evidence>
<reference evidence="2 4" key="1">
    <citation type="journal article" date="2012" name="Nature">
        <title>Algal genomes reveal evolutionary mosaicism and the fate of nucleomorphs.</title>
        <authorList>
            <consortium name="DOE Joint Genome Institute"/>
            <person name="Curtis B.A."/>
            <person name="Tanifuji G."/>
            <person name="Burki F."/>
            <person name="Gruber A."/>
            <person name="Irimia M."/>
            <person name="Maruyama S."/>
            <person name="Arias M.C."/>
            <person name="Ball S.G."/>
            <person name="Gile G.H."/>
            <person name="Hirakawa Y."/>
            <person name="Hopkins J.F."/>
            <person name="Kuo A."/>
            <person name="Rensing S.A."/>
            <person name="Schmutz J."/>
            <person name="Symeonidi A."/>
            <person name="Elias M."/>
            <person name="Eveleigh R.J."/>
            <person name="Herman E.K."/>
            <person name="Klute M.J."/>
            <person name="Nakayama T."/>
            <person name="Obornik M."/>
            <person name="Reyes-Prieto A."/>
            <person name="Armbrust E.V."/>
            <person name="Aves S.J."/>
            <person name="Beiko R.G."/>
            <person name="Coutinho P."/>
            <person name="Dacks J.B."/>
            <person name="Durnford D.G."/>
            <person name="Fast N.M."/>
            <person name="Green B.R."/>
            <person name="Grisdale C.J."/>
            <person name="Hempel F."/>
            <person name="Henrissat B."/>
            <person name="Hoppner M.P."/>
            <person name="Ishida K."/>
            <person name="Kim E."/>
            <person name="Koreny L."/>
            <person name="Kroth P.G."/>
            <person name="Liu Y."/>
            <person name="Malik S.B."/>
            <person name="Maier U.G."/>
            <person name="McRose D."/>
            <person name="Mock T."/>
            <person name="Neilson J.A."/>
            <person name="Onodera N.T."/>
            <person name="Poole A.M."/>
            <person name="Pritham E.J."/>
            <person name="Richards T.A."/>
            <person name="Rocap G."/>
            <person name="Roy S.W."/>
            <person name="Sarai C."/>
            <person name="Schaack S."/>
            <person name="Shirato S."/>
            <person name="Slamovits C.H."/>
            <person name="Spencer D.F."/>
            <person name="Suzuki S."/>
            <person name="Worden A.Z."/>
            <person name="Zauner S."/>
            <person name="Barry K."/>
            <person name="Bell C."/>
            <person name="Bharti A.K."/>
            <person name="Crow J.A."/>
            <person name="Grimwood J."/>
            <person name="Kramer R."/>
            <person name="Lindquist E."/>
            <person name="Lucas S."/>
            <person name="Salamov A."/>
            <person name="McFadden G.I."/>
            <person name="Lane C.E."/>
            <person name="Keeling P.J."/>
            <person name="Gray M.W."/>
            <person name="Grigoriev I.V."/>
            <person name="Archibald J.M."/>
        </authorList>
    </citation>
    <scope>NUCLEOTIDE SEQUENCE</scope>
    <source>
        <strain evidence="2 4">CCMP2712</strain>
    </source>
</reference>
<evidence type="ECO:0000313" key="3">
    <source>
        <dbReference type="EnsemblProtists" id="EKX41500"/>
    </source>
</evidence>
<evidence type="ECO:0000313" key="2">
    <source>
        <dbReference type="EMBL" id="EKX41500.1"/>
    </source>
</evidence>
<dbReference type="AlphaFoldDB" id="L1J085"/>
<organism evidence="2">
    <name type="scientific">Guillardia theta (strain CCMP2712)</name>
    <name type="common">Cryptophyte</name>
    <dbReference type="NCBI Taxonomy" id="905079"/>
    <lineage>
        <taxon>Eukaryota</taxon>
        <taxon>Cryptophyceae</taxon>
        <taxon>Pyrenomonadales</taxon>
        <taxon>Geminigeraceae</taxon>
        <taxon>Guillardia</taxon>
    </lineage>
</organism>
<gene>
    <name evidence="2" type="ORF">GUITHDRAFT_141982</name>
</gene>
<evidence type="ECO:0000313" key="4">
    <source>
        <dbReference type="Proteomes" id="UP000011087"/>
    </source>
</evidence>
<protein>
    <submittedName>
        <fullName evidence="2 3">Uncharacterized protein</fullName>
    </submittedName>
</protein>
<dbReference type="EnsemblProtists" id="EKX41500">
    <property type="protein sequence ID" value="EKX41500"/>
    <property type="gene ID" value="GUITHDRAFT_141982"/>
</dbReference>
<dbReference type="Proteomes" id="UP000011087">
    <property type="component" value="Unassembled WGS sequence"/>
</dbReference>
<feature type="compositionally biased region" description="Polar residues" evidence="1">
    <location>
        <begin position="149"/>
        <end position="163"/>
    </location>
</feature>
<name>L1J085_GUITC</name>
<proteinExistence type="predicted"/>
<dbReference type="RefSeq" id="XP_005828480.1">
    <property type="nucleotide sequence ID" value="XM_005828423.1"/>
</dbReference>
<dbReference type="HOGENOM" id="CLU_646324_0_0_1"/>
<keyword evidence="4" id="KW-1185">Reference proteome</keyword>
<sequence>MPFATNGLDGLVSFAAGVASSAAVMAAVNYVHNKQDEDCKKSIKQRLSSRIRKVMEERNGQVRVIEILIDEREHLHGLLKERRNEISALKEELADVTQQRTTWWERYIDAASTVKDLVPRLTRRNEVDVHGSASMGVQADIAAHRRANESSMSSVQTMDQSSQTERDGTCSAPASNEKLCVVPHPVKISCQKEKARARAHRGSSQVSSCKNKIGCPRRCSRRPADSFDVAKVSIPSSPSCKGVREHNALALHRRLSSAGKPGQEMLPILDDMLQGSFGLGLEVVEHETLGLWSWLSALSVQRGWMRLDLDVAWMPSICCPDQPLQADGAFEGCSSSWRSKAMLLLGTALAVHGAMGGARDGGSGLARRGRDTCFMPRRSQLEARLMRLGSNTGSTEAALRAEGLVKETKASSGRERTMKLASLLL</sequence>
<accession>L1J085</accession>
<dbReference type="GeneID" id="17298177"/>
<reference evidence="3" key="3">
    <citation type="submission" date="2016-03" db="UniProtKB">
        <authorList>
            <consortium name="EnsemblProtists"/>
        </authorList>
    </citation>
    <scope>IDENTIFICATION</scope>
</reference>
<dbReference type="EMBL" id="JH993023">
    <property type="protein sequence ID" value="EKX41500.1"/>
    <property type="molecule type" value="Genomic_DNA"/>
</dbReference>
<feature type="region of interest" description="Disordered" evidence="1">
    <location>
        <begin position="146"/>
        <end position="172"/>
    </location>
</feature>
<dbReference type="PaxDb" id="55529-EKX41500"/>